<comment type="caution">
    <text evidence="1">The sequence shown here is derived from an EMBL/GenBank/DDBJ whole genome shotgun (WGS) entry which is preliminary data.</text>
</comment>
<reference evidence="1" key="1">
    <citation type="submission" date="2023-07" db="EMBL/GenBank/DDBJ databases">
        <title>draft genome sequence of fig (Ficus carica).</title>
        <authorList>
            <person name="Takahashi T."/>
            <person name="Nishimura K."/>
        </authorList>
    </citation>
    <scope>NUCLEOTIDE SEQUENCE</scope>
</reference>
<sequence>MEGVEKILISKPGEAQAVISTSNSANASEGEPAEIFLNGNVIEDQDDSRVKHNKGSTVQGIHNVEALAQSTVTCISSSPPVYVSPQVAAGNPIMQGLYNFEANQVVKCMYQQPNLVMDQQTNSNLYPPPNFFNNQHDSPSQSQFLQEPLIHNTYPESVSNTVQLRQEMDLDIQHPHSASFLVFDQRYRTPDSPYLEHR</sequence>
<dbReference type="Proteomes" id="UP001187192">
    <property type="component" value="Unassembled WGS sequence"/>
</dbReference>
<name>A0AA88AQH2_FICCA</name>
<dbReference type="AlphaFoldDB" id="A0AA88AQH2"/>
<evidence type="ECO:0000313" key="1">
    <source>
        <dbReference type="EMBL" id="GMN44646.1"/>
    </source>
</evidence>
<proteinExistence type="predicted"/>
<gene>
    <name evidence="1" type="ORF">TIFTF001_013843</name>
</gene>
<dbReference type="EMBL" id="BTGU01000018">
    <property type="protein sequence ID" value="GMN44646.1"/>
    <property type="molecule type" value="Genomic_DNA"/>
</dbReference>
<evidence type="ECO:0000313" key="2">
    <source>
        <dbReference type="Proteomes" id="UP001187192"/>
    </source>
</evidence>
<organism evidence="1 2">
    <name type="scientific">Ficus carica</name>
    <name type="common">Common fig</name>
    <dbReference type="NCBI Taxonomy" id="3494"/>
    <lineage>
        <taxon>Eukaryota</taxon>
        <taxon>Viridiplantae</taxon>
        <taxon>Streptophyta</taxon>
        <taxon>Embryophyta</taxon>
        <taxon>Tracheophyta</taxon>
        <taxon>Spermatophyta</taxon>
        <taxon>Magnoliopsida</taxon>
        <taxon>eudicotyledons</taxon>
        <taxon>Gunneridae</taxon>
        <taxon>Pentapetalae</taxon>
        <taxon>rosids</taxon>
        <taxon>fabids</taxon>
        <taxon>Rosales</taxon>
        <taxon>Moraceae</taxon>
        <taxon>Ficeae</taxon>
        <taxon>Ficus</taxon>
    </lineage>
</organism>
<keyword evidence="2" id="KW-1185">Reference proteome</keyword>
<accession>A0AA88AQH2</accession>
<protein>
    <submittedName>
        <fullName evidence="1">Uncharacterized protein</fullName>
    </submittedName>
</protein>